<dbReference type="AlphaFoldDB" id="A0A6A4HP87"/>
<gene>
    <name evidence="1" type="ORF">BT96DRAFT_919818</name>
</gene>
<accession>A0A6A4HP87</accession>
<dbReference type="Proteomes" id="UP000799118">
    <property type="component" value="Unassembled WGS sequence"/>
</dbReference>
<proteinExistence type="predicted"/>
<keyword evidence="2" id="KW-1185">Reference proteome</keyword>
<sequence length="110" mass="12544">MQNLYHKIQASSATQQWKDSDRNGYLIHLDAGPIPQSPLLPFDTSYRTLVKVTVDDDIFVMFILPPVEYDALLKRLEEKLRYYGDVLSLGPESPLESIFGKDQVVSLCIQ</sequence>
<evidence type="ECO:0000313" key="1">
    <source>
        <dbReference type="EMBL" id="KAE9399916.1"/>
    </source>
</evidence>
<name>A0A6A4HP87_9AGAR</name>
<dbReference type="OrthoDB" id="10560682at2759"/>
<protein>
    <submittedName>
        <fullName evidence="1">Uncharacterized protein</fullName>
    </submittedName>
</protein>
<reference evidence="1" key="1">
    <citation type="journal article" date="2019" name="Environ. Microbiol.">
        <title>Fungal ecological strategies reflected in gene transcription - a case study of two litter decomposers.</title>
        <authorList>
            <person name="Barbi F."/>
            <person name="Kohler A."/>
            <person name="Barry K."/>
            <person name="Baskaran P."/>
            <person name="Daum C."/>
            <person name="Fauchery L."/>
            <person name="Ihrmark K."/>
            <person name="Kuo A."/>
            <person name="LaButti K."/>
            <person name="Lipzen A."/>
            <person name="Morin E."/>
            <person name="Grigoriev I.V."/>
            <person name="Henrissat B."/>
            <person name="Lindahl B."/>
            <person name="Martin F."/>
        </authorList>
    </citation>
    <scope>NUCLEOTIDE SEQUENCE</scope>
    <source>
        <strain evidence="1">JB14</strain>
    </source>
</reference>
<organism evidence="1 2">
    <name type="scientific">Gymnopus androsaceus JB14</name>
    <dbReference type="NCBI Taxonomy" id="1447944"/>
    <lineage>
        <taxon>Eukaryota</taxon>
        <taxon>Fungi</taxon>
        <taxon>Dikarya</taxon>
        <taxon>Basidiomycota</taxon>
        <taxon>Agaricomycotina</taxon>
        <taxon>Agaricomycetes</taxon>
        <taxon>Agaricomycetidae</taxon>
        <taxon>Agaricales</taxon>
        <taxon>Marasmiineae</taxon>
        <taxon>Omphalotaceae</taxon>
        <taxon>Gymnopus</taxon>
    </lineage>
</organism>
<dbReference type="EMBL" id="ML769463">
    <property type="protein sequence ID" value="KAE9399916.1"/>
    <property type="molecule type" value="Genomic_DNA"/>
</dbReference>
<evidence type="ECO:0000313" key="2">
    <source>
        <dbReference type="Proteomes" id="UP000799118"/>
    </source>
</evidence>